<name>A0A9W3KLY6_BACTU</name>
<dbReference type="AlphaFoldDB" id="A0A9W3KLY6"/>
<dbReference type="RefSeq" id="WP_023524132.1">
    <property type="nucleotide sequence ID" value="NC_022874.1"/>
</dbReference>
<dbReference type="Proteomes" id="UP000018566">
    <property type="component" value="Plasmid pBMB0229"/>
</dbReference>
<protein>
    <recommendedName>
        <fullName evidence="4">DnaD domain-containing protein</fullName>
    </recommendedName>
</protein>
<feature type="region of interest" description="Disordered" evidence="1">
    <location>
        <begin position="238"/>
        <end position="288"/>
    </location>
</feature>
<dbReference type="EMBL" id="CP005936">
    <property type="protein sequence ID" value="AHA75301.1"/>
    <property type="molecule type" value="Genomic_DNA"/>
</dbReference>
<feature type="compositionally biased region" description="Basic and acidic residues" evidence="1">
    <location>
        <begin position="247"/>
        <end position="260"/>
    </location>
</feature>
<geneLocation type="plasmid" evidence="2 3">
    <name>pBMB0229</name>
</geneLocation>
<sequence length="304" mass="35724">MSIIRRRKTSQYSSLHNNLLQDKRLSYSAIGLASYLLSLPEDWIIIKEQIYNHSEKDGRKVVDRCFRELLQYGYMIAGYGYGMKKEARSKRPVKQYEYIISDIPFTQEEIDEFYFELCEKWTSVDINLCNYSNLTTAQKVQYKNNSTKGTPTKKDLKKKDLQKDLEEEEIITNSVTESIILDLMNQKIKDREITNKKTIKAIHDVSSKCKAIGTTDLTAAENYVIKVVEEKMSKLGQKQRTQSIPQKRKEITPDWLKEQQQDELSQSIGQTMSRGPQQTYENEQQRIDDERRRLKDMLAQYKKE</sequence>
<accession>A0A9W3KLY6</accession>
<keyword evidence="2" id="KW-0614">Plasmid</keyword>
<feature type="compositionally biased region" description="Polar residues" evidence="1">
    <location>
        <begin position="262"/>
        <end position="282"/>
    </location>
</feature>
<evidence type="ECO:0008006" key="4">
    <source>
        <dbReference type="Google" id="ProtNLM"/>
    </source>
</evidence>
<evidence type="ECO:0000313" key="3">
    <source>
        <dbReference type="Proteomes" id="UP000018566"/>
    </source>
</evidence>
<gene>
    <name evidence="2" type="ORF">YBT1518_34831</name>
</gene>
<dbReference type="KEGG" id="bthu:YBT1518_34831"/>
<proteinExistence type="predicted"/>
<evidence type="ECO:0000313" key="2">
    <source>
        <dbReference type="EMBL" id="AHA75301.1"/>
    </source>
</evidence>
<reference evidence="2 3" key="1">
    <citation type="submission" date="2013-05" db="EMBL/GenBank/DDBJ databases">
        <title>Complete genome sequence of Bacillus thuringiensis YBT-1518, a typical strain with high toxicity to nematode.</title>
        <authorList>
            <person name="Wang P."/>
            <person name="Zhang C."/>
            <person name="Guo M."/>
            <person name="Guo S."/>
            <person name="Zhu Y."/>
            <person name="Zheng J."/>
            <person name="Zhu L."/>
            <person name="Ruan L."/>
            <person name="Peng D."/>
            <person name="Sun M."/>
        </authorList>
    </citation>
    <scope>NUCLEOTIDE SEQUENCE [LARGE SCALE GENOMIC DNA]</scope>
    <source>
        <strain evidence="2 3">YBT-1518</strain>
        <plasmid evidence="2 3">pBMB0229</plasmid>
    </source>
</reference>
<organism evidence="2 3">
    <name type="scientific">Bacillus thuringiensis YBT-1518</name>
    <dbReference type="NCBI Taxonomy" id="529122"/>
    <lineage>
        <taxon>Bacteria</taxon>
        <taxon>Bacillati</taxon>
        <taxon>Bacillota</taxon>
        <taxon>Bacilli</taxon>
        <taxon>Bacillales</taxon>
        <taxon>Bacillaceae</taxon>
        <taxon>Bacillus</taxon>
        <taxon>Bacillus cereus group</taxon>
    </lineage>
</organism>
<evidence type="ECO:0000256" key="1">
    <source>
        <dbReference type="SAM" id="MobiDB-lite"/>
    </source>
</evidence>